<keyword evidence="2" id="KW-1185">Reference proteome</keyword>
<protein>
    <submittedName>
        <fullName evidence="1">22327_t:CDS:1</fullName>
    </submittedName>
</protein>
<gene>
    <name evidence="1" type="ORF">DERYTH_LOCUS10584</name>
</gene>
<comment type="caution">
    <text evidence="1">The sequence shown here is derived from an EMBL/GenBank/DDBJ whole genome shotgun (WGS) entry which is preliminary data.</text>
</comment>
<accession>A0A9N9H4U8</accession>
<dbReference type="Proteomes" id="UP000789405">
    <property type="component" value="Unassembled WGS sequence"/>
</dbReference>
<proteinExistence type="predicted"/>
<organism evidence="1 2">
    <name type="scientific">Dentiscutata erythropus</name>
    <dbReference type="NCBI Taxonomy" id="1348616"/>
    <lineage>
        <taxon>Eukaryota</taxon>
        <taxon>Fungi</taxon>
        <taxon>Fungi incertae sedis</taxon>
        <taxon>Mucoromycota</taxon>
        <taxon>Glomeromycotina</taxon>
        <taxon>Glomeromycetes</taxon>
        <taxon>Diversisporales</taxon>
        <taxon>Gigasporaceae</taxon>
        <taxon>Dentiscutata</taxon>
    </lineage>
</organism>
<sequence length="53" mass="5948">MTSDSALEIGLNNANVRSTSNIVETKEGEFMLRNLKVPECLQGNNKHPKNKYL</sequence>
<dbReference type="AlphaFoldDB" id="A0A9N9H4U8"/>
<evidence type="ECO:0000313" key="2">
    <source>
        <dbReference type="Proteomes" id="UP000789405"/>
    </source>
</evidence>
<reference evidence="1" key="1">
    <citation type="submission" date="2021-06" db="EMBL/GenBank/DDBJ databases">
        <authorList>
            <person name="Kallberg Y."/>
            <person name="Tangrot J."/>
            <person name="Rosling A."/>
        </authorList>
    </citation>
    <scope>NUCLEOTIDE SEQUENCE</scope>
    <source>
        <strain evidence="1">MA453B</strain>
    </source>
</reference>
<dbReference type="EMBL" id="CAJVPY010006218">
    <property type="protein sequence ID" value="CAG8658600.1"/>
    <property type="molecule type" value="Genomic_DNA"/>
</dbReference>
<evidence type="ECO:0000313" key="1">
    <source>
        <dbReference type="EMBL" id="CAG8658600.1"/>
    </source>
</evidence>
<name>A0A9N9H4U8_9GLOM</name>